<feature type="compositionally biased region" description="Basic residues" evidence="1">
    <location>
        <begin position="70"/>
        <end position="84"/>
    </location>
</feature>
<dbReference type="Gene3D" id="1.10.287.110">
    <property type="entry name" value="DnaJ domain"/>
    <property type="match status" value="1"/>
</dbReference>
<dbReference type="OrthoDB" id="342454at2759"/>
<dbReference type="PANTHER" id="PTHR47422">
    <property type="entry name" value="DNAJ HEAT SHOCK N-TERMINAL DOMAIN-CONTAINING PROTEIN"/>
    <property type="match status" value="1"/>
</dbReference>
<evidence type="ECO:0000256" key="1">
    <source>
        <dbReference type="SAM" id="MobiDB-lite"/>
    </source>
</evidence>
<feature type="compositionally biased region" description="Basic and acidic residues" evidence="1">
    <location>
        <begin position="545"/>
        <end position="568"/>
    </location>
</feature>
<proteinExistence type="predicted"/>
<dbReference type="InterPro" id="IPR036869">
    <property type="entry name" value="J_dom_sf"/>
</dbReference>
<feature type="region of interest" description="Disordered" evidence="1">
    <location>
        <begin position="501"/>
        <end position="568"/>
    </location>
</feature>
<feature type="compositionally biased region" description="Basic and acidic residues" evidence="1">
    <location>
        <begin position="55"/>
        <end position="69"/>
    </location>
</feature>
<dbReference type="AlphaFoldDB" id="A0A7J7L9W1"/>
<dbReference type="PANTHER" id="PTHR47422:SF1">
    <property type="entry name" value="DNAJ HEAT SHOCK N-TERMINAL DOMAIN-CONTAINING PROTEIN"/>
    <property type="match status" value="1"/>
</dbReference>
<accession>A0A7J7L9W1</accession>
<sequence>MGSEHTSKKSVRTKKKYLEDAGCSSSSSLSSDSETSSERRSRHRRCREGKHKRSSKESRREKEKSERSRSRGNRKERRDKKVKRRKEESRKSQRGKNVIENDDSTSSNEDSSKQPTSRKNPETIVGDILQEFPGVGNDLKQLLEILDDGQAVDTRGISDRWLVKHLKKLFSSLNLKETDVGVFLLPTTTRPTMEAVGTMILSHLRPNEKEISRSESPKDVQSPPPVVECRQNTNQADKTEFAESLAKDVSSAPRRRVIGPEMPSSELLAAAAAKLAQAEALLREAEDKADDGLFIGPPPAALVAEAASANEAERFEEVSRILGAEIASPYDVLGVNHEMSTDNIKKRYWKTSLMVHPDKCPHPQAHQAFIVLNKAFKDLQDPDKRKALDDKIRHKEEQERFKVELQALREAAQWRRLQGISMEGDEELLAETKLPAQRDEWMTSLPPERKAGVSMQSTTAFSRNNKEGRGDTSAWTDTPTDRAQKAKMNYLEAYNEAAALASNEDKKRTNSDANLVDQYNLSKRSKSMVQKHQEQSVYRPKRKSKQESKKEDEWEGKHPWKPWDREKDLTAGRQSVTLDAENMVKGLSSRFSGGDVQRNFL</sequence>
<dbReference type="Pfam" id="PF00226">
    <property type="entry name" value="DnaJ"/>
    <property type="match status" value="1"/>
</dbReference>
<feature type="region of interest" description="Disordered" evidence="1">
    <location>
        <begin position="205"/>
        <end position="225"/>
    </location>
</feature>
<feature type="region of interest" description="Disordered" evidence="1">
    <location>
        <begin position="445"/>
        <end position="481"/>
    </location>
</feature>
<dbReference type="InterPro" id="IPR022226">
    <property type="entry name" value="DUF3752"/>
</dbReference>
<feature type="domain" description="J" evidence="2">
    <location>
        <begin position="328"/>
        <end position="393"/>
    </location>
</feature>
<keyword evidence="4" id="KW-1185">Reference proteome</keyword>
<dbReference type="Proteomes" id="UP000541444">
    <property type="component" value="Unassembled WGS sequence"/>
</dbReference>
<dbReference type="SMART" id="SM00271">
    <property type="entry name" value="DnaJ"/>
    <property type="match status" value="1"/>
</dbReference>
<dbReference type="SUPFAM" id="SSF46565">
    <property type="entry name" value="Chaperone J-domain"/>
    <property type="match status" value="1"/>
</dbReference>
<name>A0A7J7L9W1_9MAGN</name>
<feature type="compositionally biased region" description="Low complexity" evidence="1">
    <location>
        <begin position="24"/>
        <end position="34"/>
    </location>
</feature>
<evidence type="ECO:0000313" key="3">
    <source>
        <dbReference type="EMBL" id="KAF6139437.1"/>
    </source>
</evidence>
<gene>
    <name evidence="3" type="ORF">GIB67_026279</name>
</gene>
<dbReference type="CDD" id="cd06257">
    <property type="entry name" value="DnaJ"/>
    <property type="match status" value="1"/>
</dbReference>
<comment type="caution">
    <text evidence="3">The sequence shown here is derived from an EMBL/GenBank/DDBJ whole genome shotgun (WGS) entry which is preliminary data.</text>
</comment>
<dbReference type="EMBL" id="JACGCM010002493">
    <property type="protein sequence ID" value="KAF6139437.1"/>
    <property type="molecule type" value="Genomic_DNA"/>
</dbReference>
<dbReference type="PROSITE" id="PS50076">
    <property type="entry name" value="DNAJ_2"/>
    <property type="match status" value="1"/>
</dbReference>
<evidence type="ECO:0000259" key="2">
    <source>
        <dbReference type="PROSITE" id="PS50076"/>
    </source>
</evidence>
<evidence type="ECO:0000313" key="4">
    <source>
        <dbReference type="Proteomes" id="UP000541444"/>
    </source>
</evidence>
<reference evidence="3 4" key="1">
    <citation type="journal article" date="2020" name="IScience">
        <title>Genome Sequencing of the Endangered Kingdonia uniflora (Circaeasteraceae, Ranunculales) Reveals Potential Mechanisms of Evolutionary Specialization.</title>
        <authorList>
            <person name="Sun Y."/>
            <person name="Deng T."/>
            <person name="Zhang A."/>
            <person name="Moore M.J."/>
            <person name="Landis J.B."/>
            <person name="Lin N."/>
            <person name="Zhang H."/>
            <person name="Zhang X."/>
            <person name="Huang J."/>
            <person name="Zhang X."/>
            <person name="Sun H."/>
            <person name="Wang H."/>
        </authorList>
    </citation>
    <scope>NUCLEOTIDE SEQUENCE [LARGE SCALE GENOMIC DNA]</scope>
    <source>
        <strain evidence="3">TB1705</strain>
        <tissue evidence="3">Leaf</tissue>
    </source>
</reference>
<feature type="compositionally biased region" description="Basic residues" evidence="1">
    <location>
        <begin position="40"/>
        <end position="54"/>
    </location>
</feature>
<feature type="region of interest" description="Disordered" evidence="1">
    <location>
        <begin position="1"/>
        <end position="123"/>
    </location>
</feature>
<dbReference type="Pfam" id="PF12572">
    <property type="entry name" value="DUF3752"/>
    <property type="match status" value="1"/>
</dbReference>
<organism evidence="3 4">
    <name type="scientific">Kingdonia uniflora</name>
    <dbReference type="NCBI Taxonomy" id="39325"/>
    <lineage>
        <taxon>Eukaryota</taxon>
        <taxon>Viridiplantae</taxon>
        <taxon>Streptophyta</taxon>
        <taxon>Embryophyta</taxon>
        <taxon>Tracheophyta</taxon>
        <taxon>Spermatophyta</taxon>
        <taxon>Magnoliopsida</taxon>
        <taxon>Ranunculales</taxon>
        <taxon>Circaeasteraceae</taxon>
        <taxon>Kingdonia</taxon>
    </lineage>
</organism>
<protein>
    <recommendedName>
        <fullName evidence="2">J domain-containing protein</fullName>
    </recommendedName>
</protein>
<feature type="compositionally biased region" description="Polar residues" evidence="1">
    <location>
        <begin position="511"/>
        <end position="530"/>
    </location>
</feature>
<feature type="compositionally biased region" description="Polar residues" evidence="1">
    <location>
        <begin position="454"/>
        <end position="463"/>
    </location>
</feature>
<dbReference type="InterPro" id="IPR001623">
    <property type="entry name" value="DnaJ_domain"/>
</dbReference>
<dbReference type="PRINTS" id="PR00625">
    <property type="entry name" value="JDOMAIN"/>
</dbReference>
<feature type="compositionally biased region" description="Basic and acidic residues" evidence="1">
    <location>
        <begin position="205"/>
        <end position="218"/>
    </location>
</feature>